<evidence type="ECO:0000313" key="2">
    <source>
        <dbReference type="Proteomes" id="UP000001312"/>
    </source>
</evidence>
<dbReference type="RefSeq" id="XP_001587996.1">
    <property type="nucleotide sequence ID" value="XM_001587946.1"/>
</dbReference>
<dbReference type="InParanoid" id="A7F0W9"/>
<sequence length="64" mass="7196">MRVRKGNIIYMTMVRSFSQYAVIPTSGREIIECILVQYEARLGSEKAQPRTGYAGERLGANLMA</sequence>
<reference evidence="2" key="1">
    <citation type="journal article" date="2011" name="PLoS Genet.">
        <title>Genomic analysis of the necrotrophic fungal pathogens Sclerotinia sclerotiorum and Botrytis cinerea.</title>
        <authorList>
            <person name="Amselem J."/>
            <person name="Cuomo C.A."/>
            <person name="van Kan J.A."/>
            <person name="Viaud M."/>
            <person name="Benito E.P."/>
            <person name="Couloux A."/>
            <person name="Coutinho P.M."/>
            <person name="de Vries R.P."/>
            <person name="Dyer P.S."/>
            <person name="Fillinger S."/>
            <person name="Fournier E."/>
            <person name="Gout L."/>
            <person name="Hahn M."/>
            <person name="Kohn L."/>
            <person name="Lapalu N."/>
            <person name="Plummer K.M."/>
            <person name="Pradier J.M."/>
            <person name="Quevillon E."/>
            <person name="Sharon A."/>
            <person name="Simon A."/>
            <person name="ten Have A."/>
            <person name="Tudzynski B."/>
            <person name="Tudzynski P."/>
            <person name="Wincker P."/>
            <person name="Andrew M."/>
            <person name="Anthouard V."/>
            <person name="Beever R.E."/>
            <person name="Beffa R."/>
            <person name="Benoit I."/>
            <person name="Bouzid O."/>
            <person name="Brault B."/>
            <person name="Chen Z."/>
            <person name="Choquer M."/>
            <person name="Collemare J."/>
            <person name="Cotton P."/>
            <person name="Danchin E.G."/>
            <person name="Da Silva C."/>
            <person name="Gautier A."/>
            <person name="Giraud C."/>
            <person name="Giraud T."/>
            <person name="Gonzalez C."/>
            <person name="Grossetete S."/>
            <person name="Guldener U."/>
            <person name="Henrissat B."/>
            <person name="Howlett B.J."/>
            <person name="Kodira C."/>
            <person name="Kretschmer M."/>
            <person name="Lappartient A."/>
            <person name="Leroch M."/>
            <person name="Levis C."/>
            <person name="Mauceli E."/>
            <person name="Neuveglise C."/>
            <person name="Oeser B."/>
            <person name="Pearson M."/>
            <person name="Poulain J."/>
            <person name="Poussereau N."/>
            <person name="Quesneville H."/>
            <person name="Rascle C."/>
            <person name="Schumacher J."/>
            <person name="Segurens B."/>
            <person name="Sexton A."/>
            <person name="Silva E."/>
            <person name="Sirven C."/>
            <person name="Soanes D.M."/>
            <person name="Talbot N.J."/>
            <person name="Templeton M."/>
            <person name="Yandava C."/>
            <person name="Yarden O."/>
            <person name="Zeng Q."/>
            <person name="Rollins J.A."/>
            <person name="Lebrun M.H."/>
            <person name="Dickman M."/>
        </authorList>
    </citation>
    <scope>NUCLEOTIDE SEQUENCE [LARGE SCALE GENOMIC DNA]</scope>
    <source>
        <strain evidence="2">ATCC 18683 / 1980 / Ss-1</strain>
    </source>
</reference>
<name>A7F0W9_SCLS1</name>
<evidence type="ECO:0000313" key="1">
    <source>
        <dbReference type="EMBL" id="EDN95361.1"/>
    </source>
</evidence>
<protein>
    <submittedName>
        <fullName evidence="1">Uncharacterized protein</fullName>
    </submittedName>
</protein>
<dbReference type="HOGENOM" id="CLU_2868981_0_0_1"/>
<dbReference type="KEGG" id="ssl:SS1G_11238"/>
<accession>A7F0W9</accession>
<gene>
    <name evidence="1" type="ORF">SS1G_11238</name>
</gene>
<dbReference type="AlphaFoldDB" id="A7F0W9"/>
<dbReference type="Proteomes" id="UP000001312">
    <property type="component" value="Unassembled WGS sequence"/>
</dbReference>
<dbReference type="GeneID" id="5483887"/>
<keyword evidence="2" id="KW-1185">Reference proteome</keyword>
<dbReference type="EMBL" id="CH476637">
    <property type="protein sequence ID" value="EDN95361.1"/>
    <property type="molecule type" value="Genomic_DNA"/>
</dbReference>
<organism evidence="1 2">
    <name type="scientific">Sclerotinia sclerotiorum (strain ATCC 18683 / 1980 / Ss-1)</name>
    <name type="common">White mold</name>
    <name type="synonym">Whetzelinia sclerotiorum</name>
    <dbReference type="NCBI Taxonomy" id="665079"/>
    <lineage>
        <taxon>Eukaryota</taxon>
        <taxon>Fungi</taxon>
        <taxon>Dikarya</taxon>
        <taxon>Ascomycota</taxon>
        <taxon>Pezizomycotina</taxon>
        <taxon>Leotiomycetes</taxon>
        <taxon>Helotiales</taxon>
        <taxon>Sclerotiniaceae</taxon>
        <taxon>Sclerotinia</taxon>
    </lineage>
</organism>
<proteinExistence type="predicted"/>